<dbReference type="AlphaFoldDB" id="A0AAD4SIR6"/>
<accession>A0AAD4SIR6</accession>
<name>A0AAD4SIR6_9MAGN</name>
<protein>
    <submittedName>
        <fullName evidence="1">Uncharacterized protein</fullName>
    </submittedName>
</protein>
<dbReference type="EMBL" id="JAJJMB010010315">
    <property type="protein sequence ID" value="KAI3909721.1"/>
    <property type="molecule type" value="Genomic_DNA"/>
</dbReference>
<sequence>MRHFFLPPLSPPPVHRFDYENTLAGKYLHSSYFFLLHFVYTIMSTIKIYTASSELHESQQKKNQIFCLSIHFLVVVFIKKSVMLNNLGFVDYPQQTQLILLSI</sequence>
<gene>
    <name evidence="1" type="ORF">MKW98_014138</name>
</gene>
<organism evidence="1 2">
    <name type="scientific">Papaver atlanticum</name>
    <dbReference type="NCBI Taxonomy" id="357466"/>
    <lineage>
        <taxon>Eukaryota</taxon>
        <taxon>Viridiplantae</taxon>
        <taxon>Streptophyta</taxon>
        <taxon>Embryophyta</taxon>
        <taxon>Tracheophyta</taxon>
        <taxon>Spermatophyta</taxon>
        <taxon>Magnoliopsida</taxon>
        <taxon>Ranunculales</taxon>
        <taxon>Papaveraceae</taxon>
        <taxon>Papaveroideae</taxon>
        <taxon>Papaver</taxon>
    </lineage>
</organism>
<evidence type="ECO:0000313" key="1">
    <source>
        <dbReference type="EMBL" id="KAI3909721.1"/>
    </source>
</evidence>
<keyword evidence="2" id="KW-1185">Reference proteome</keyword>
<evidence type="ECO:0000313" key="2">
    <source>
        <dbReference type="Proteomes" id="UP001202328"/>
    </source>
</evidence>
<reference evidence="1" key="1">
    <citation type="submission" date="2022-04" db="EMBL/GenBank/DDBJ databases">
        <title>A functionally conserved STORR gene fusion in Papaver species that diverged 16.8 million years ago.</title>
        <authorList>
            <person name="Catania T."/>
        </authorList>
    </citation>
    <scope>NUCLEOTIDE SEQUENCE</scope>
    <source>
        <strain evidence="1">S-188037</strain>
    </source>
</reference>
<dbReference type="Proteomes" id="UP001202328">
    <property type="component" value="Unassembled WGS sequence"/>
</dbReference>
<proteinExistence type="predicted"/>
<comment type="caution">
    <text evidence="1">The sequence shown here is derived from an EMBL/GenBank/DDBJ whole genome shotgun (WGS) entry which is preliminary data.</text>
</comment>